<name>A0A1Y1HYR4_KLENI</name>
<dbReference type="Pfam" id="PF01073">
    <property type="entry name" value="3Beta_HSD"/>
    <property type="match status" value="1"/>
</dbReference>
<keyword evidence="4 6" id="KW-1133">Transmembrane helix</keyword>
<dbReference type="InterPro" id="IPR002225">
    <property type="entry name" value="3Beta_OHSteriod_DH/Estase"/>
</dbReference>
<dbReference type="GO" id="GO:0005789">
    <property type="term" value="C:endoplasmic reticulum membrane"/>
    <property type="evidence" value="ECO:0007669"/>
    <property type="project" value="UniProtKB-SubCell"/>
</dbReference>
<evidence type="ECO:0000256" key="5">
    <source>
        <dbReference type="ARBA" id="ARBA00023136"/>
    </source>
</evidence>
<dbReference type="STRING" id="105231.A0A1Y1HYR4"/>
<sequence length="620" mass="67941">MPQNDKDESGFKNWRFGAFDLSFLCNHILHCRLLAGDTFSRWWLGMAAPQEKTVCLVTGGNGFVGQNLITKLVKDGTWKVVILDIAPQFRPDNQIKDVQLVSEGLANGSIKYICGDLRKKEQVVAAVQGVSVIFHVASPDPNAKSAQLFEDVNVKGTRFLLDAAAQSGVKKFVFTSSASVVFDGTGIAGGDESMPYPKKPLDHYTHTKAQAEQLVLKANGVNGLLTVAVRPSGIFGPGDKAMIPNMVALAQAGKLSSIVGDGKNLWDFTYIDNVVHGHQCAEKALKEGSEAAGKAFFISNGEPYPFWTMTFDLVGGLGYPKHKYVLPAKPLLLLAVAVHHLLELLNKVLGPVLKRPLETAFTPSRIRLAIASRYYNVERARKLLGYEPVVPLKEGIRRAIEARPDLRKEVFDKQELQRIDTPTRRALGGGALADLVLWRSPLKSAALFSATLFLLYHFLWSPTNLVNLLANLLLWIVSATFVAHLISVASSIVGRPVRIPDFQTLEVSDAMADALVRPAADAFNAAAAVLHATIHEKDVVTFSKIFGALLVLRWLGSLCDFRTLVTAAVCVAFILPPAVQKYEAHLRELYSQAVKHSHRFADSVRERLGPAARESKLRKD</sequence>
<dbReference type="InterPro" id="IPR036291">
    <property type="entry name" value="NAD(P)-bd_dom_sf"/>
</dbReference>
<keyword evidence="9" id="KW-1185">Reference proteome</keyword>
<dbReference type="GO" id="GO:0016616">
    <property type="term" value="F:oxidoreductase activity, acting on the CH-OH group of donors, NAD or NADP as acceptor"/>
    <property type="evidence" value="ECO:0007669"/>
    <property type="project" value="InterPro"/>
</dbReference>
<proteinExistence type="predicted"/>
<keyword evidence="5 6" id="KW-0472">Membrane</keyword>
<dbReference type="AlphaFoldDB" id="A0A1Y1HYR4"/>
<dbReference type="Pfam" id="PF02453">
    <property type="entry name" value="Reticulon"/>
    <property type="match status" value="1"/>
</dbReference>
<feature type="transmembrane region" description="Helical" evidence="6">
    <location>
        <begin position="472"/>
        <end position="493"/>
    </location>
</feature>
<reference evidence="8 9" key="1">
    <citation type="journal article" date="2014" name="Nat. Commun.">
        <title>Klebsormidium flaccidum genome reveals primary factors for plant terrestrial adaptation.</title>
        <authorList>
            <person name="Hori K."/>
            <person name="Maruyama F."/>
            <person name="Fujisawa T."/>
            <person name="Togashi T."/>
            <person name="Yamamoto N."/>
            <person name="Seo M."/>
            <person name="Sato S."/>
            <person name="Yamada T."/>
            <person name="Mori H."/>
            <person name="Tajima N."/>
            <person name="Moriyama T."/>
            <person name="Ikeuchi M."/>
            <person name="Watanabe M."/>
            <person name="Wada H."/>
            <person name="Kobayashi K."/>
            <person name="Saito M."/>
            <person name="Masuda T."/>
            <person name="Sasaki-Sekimoto Y."/>
            <person name="Mashiguchi K."/>
            <person name="Awai K."/>
            <person name="Shimojima M."/>
            <person name="Masuda S."/>
            <person name="Iwai M."/>
            <person name="Nobusawa T."/>
            <person name="Narise T."/>
            <person name="Kondo S."/>
            <person name="Saito H."/>
            <person name="Sato R."/>
            <person name="Murakawa M."/>
            <person name="Ihara Y."/>
            <person name="Oshima-Yamada Y."/>
            <person name="Ohtaka K."/>
            <person name="Satoh M."/>
            <person name="Sonobe K."/>
            <person name="Ishii M."/>
            <person name="Ohtani R."/>
            <person name="Kanamori-Sato M."/>
            <person name="Honoki R."/>
            <person name="Miyazaki D."/>
            <person name="Mochizuki H."/>
            <person name="Umetsu J."/>
            <person name="Higashi K."/>
            <person name="Shibata D."/>
            <person name="Kamiya Y."/>
            <person name="Sato N."/>
            <person name="Nakamura Y."/>
            <person name="Tabata S."/>
            <person name="Ida S."/>
            <person name="Kurokawa K."/>
            <person name="Ohta H."/>
        </authorList>
    </citation>
    <scope>NUCLEOTIDE SEQUENCE [LARGE SCALE GENOMIC DNA]</scope>
    <source>
        <strain evidence="8 9">NIES-2285</strain>
    </source>
</reference>
<evidence type="ECO:0000256" key="1">
    <source>
        <dbReference type="ARBA" id="ARBA00004477"/>
    </source>
</evidence>
<accession>A0A1Y1HYR4</accession>
<evidence type="ECO:0000313" key="9">
    <source>
        <dbReference type="Proteomes" id="UP000054558"/>
    </source>
</evidence>
<dbReference type="OMA" id="LTYGECD"/>
<comment type="subcellular location">
    <subcellularLocation>
        <location evidence="1 6">Endoplasmic reticulum membrane</location>
        <topology evidence="1 6">Multi-pass membrane protein</topology>
    </subcellularLocation>
</comment>
<evidence type="ECO:0000256" key="4">
    <source>
        <dbReference type="ARBA" id="ARBA00022989"/>
    </source>
</evidence>
<dbReference type="PROSITE" id="PS50845">
    <property type="entry name" value="RETICULON"/>
    <property type="match status" value="1"/>
</dbReference>
<keyword evidence="2 6" id="KW-0812">Transmembrane</keyword>
<dbReference type="Proteomes" id="UP000054558">
    <property type="component" value="Unassembled WGS sequence"/>
</dbReference>
<evidence type="ECO:0000256" key="2">
    <source>
        <dbReference type="ARBA" id="ARBA00022692"/>
    </source>
</evidence>
<evidence type="ECO:0000256" key="3">
    <source>
        <dbReference type="ARBA" id="ARBA00022824"/>
    </source>
</evidence>
<dbReference type="PANTHER" id="PTHR43000">
    <property type="entry name" value="DTDP-D-GLUCOSE 4,6-DEHYDRATASE-RELATED"/>
    <property type="match status" value="1"/>
</dbReference>
<evidence type="ECO:0000259" key="7">
    <source>
        <dbReference type="PROSITE" id="PS50845"/>
    </source>
</evidence>
<feature type="domain" description="Reticulon" evidence="7">
    <location>
        <begin position="432"/>
        <end position="618"/>
    </location>
</feature>
<dbReference type="SUPFAM" id="SSF51735">
    <property type="entry name" value="NAD(P)-binding Rossmann-fold domains"/>
    <property type="match status" value="1"/>
</dbReference>
<dbReference type="GO" id="GO:0006694">
    <property type="term" value="P:steroid biosynthetic process"/>
    <property type="evidence" value="ECO:0007669"/>
    <property type="project" value="InterPro"/>
</dbReference>
<dbReference type="InterPro" id="IPR003388">
    <property type="entry name" value="Reticulon"/>
</dbReference>
<feature type="transmembrane region" description="Helical" evidence="6">
    <location>
        <begin position="442"/>
        <end position="460"/>
    </location>
</feature>
<gene>
    <name evidence="8" type="ORF">KFL_001620200</name>
</gene>
<protein>
    <recommendedName>
        <fullName evidence="6">Reticulon-like protein</fullName>
    </recommendedName>
</protein>
<keyword evidence="3 6" id="KW-0256">Endoplasmic reticulum</keyword>
<evidence type="ECO:0000313" key="8">
    <source>
        <dbReference type="EMBL" id="GAQ83800.1"/>
    </source>
</evidence>
<dbReference type="OrthoDB" id="10058185at2759"/>
<organism evidence="8 9">
    <name type="scientific">Klebsormidium nitens</name>
    <name type="common">Green alga</name>
    <name type="synonym">Ulothrix nitens</name>
    <dbReference type="NCBI Taxonomy" id="105231"/>
    <lineage>
        <taxon>Eukaryota</taxon>
        <taxon>Viridiplantae</taxon>
        <taxon>Streptophyta</taxon>
        <taxon>Klebsormidiophyceae</taxon>
        <taxon>Klebsormidiales</taxon>
        <taxon>Klebsormidiaceae</taxon>
        <taxon>Klebsormidium</taxon>
    </lineage>
</organism>
<dbReference type="EMBL" id="DF237111">
    <property type="protein sequence ID" value="GAQ83800.1"/>
    <property type="molecule type" value="Genomic_DNA"/>
</dbReference>
<evidence type="ECO:0000256" key="6">
    <source>
        <dbReference type="RuleBase" id="RU363132"/>
    </source>
</evidence>
<dbReference type="Gene3D" id="3.40.50.720">
    <property type="entry name" value="NAD(P)-binding Rossmann-like Domain"/>
    <property type="match status" value="1"/>
</dbReference>